<evidence type="ECO:0000313" key="3">
    <source>
        <dbReference type="Proteomes" id="UP000677082"/>
    </source>
</evidence>
<protein>
    <submittedName>
        <fullName evidence="2">Uncharacterized protein</fullName>
    </submittedName>
</protein>
<dbReference type="EMBL" id="BOQN01000107">
    <property type="protein sequence ID" value="GIM96210.1"/>
    <property type="molecule type" value="Genomic_DNA"/>
</dbReference>
<comment type="caution">
    <text evidence="2">The sequence shown here is derived from an EMBL/GenBank/DDBJ whole genome shotgun (WGS) entry which is preliminary data.</text>
</comment>
<gene>
    <name evidence="2" type="ORF">Ato02nite_080030</name>
</gene>
<accession>A0A920BPI6</accession>
<dbReference type="Proteomes" id="UP000677082">
    <property type="component" value="Unassembled WGS sequence"/>
</dbReference>
<proteinExistence type="predicted"/>
<dbReference type="AlphaFoldDB" id="A0A920BPI6"/>
<sequence length="50" mass="6037">MATLAQRVRTFLQSPQGRRLVDQGRRQLAKPENQRRLRGLFTRLQGRRRY</sequence>
<evidence type="ECO:0000256" key="1">
    <source>
        <dbReference type="SAM" id="MobiDB-lite"/>
    </source>
</evidence>
<name>A0A920BPI6_9ACTN</name>
<dbReference type="RefSeq" id="WP_213011879.1">
    <property type="nucleotide sequence ID" value="NZ_BOQN01000107.1"/>
</dbReference>
<feature type="region of interest" description="Disordered" evidence="1">
    <location>
        <begin position="15"/>
        <end position="50"/>
    </location>
</feature>
<keyword evidence="3" id="KW-1185">Reference proteome</keyword>
<organism evidence="2 3">
    <name type="scientific">Paractinoplanes toevensis</name>
    <dbReference type="NCBI Taxonomy" id="571911"/>
    <lineage>
        <taxon>Bacteria</taxon>
        <taxon>Bacillati</taxon>
        <taxon>Actinomycetota</taxon>
        <taxon>Actinomycetes</taxon>
        <taxon>Micromonosporales</taxon>
        <taxon>Micromonosporaceae</taxon>
        <taxon>Paractinoplanes</taxon>
    </lineage>
</organism>
<evidence type="ECO:0000313" key="2">
    <source>
        <dbReference type="EMBL" id="GIM96210.1"/>
    </source>
</evidence>
<reference evidence="2 3" key="1">
    <citation type="submission" date="2021-03" db="EMBL/GenBank/DDBJ databases">
        <title>Whole genome shotgun sequence of Actinoplanes toevensis NBRC 105298.</title>
        <authorList>
            <person name="Komaki H."/>
            <person name="Tamura T."/>
        </authorList>
    </citation>
    <scope>NUCLEOTIDE SEQUENCE [LARGE SCALE GENOMIC DNA]</scope>
    <source>
        <strain evidence="2 3">NBRC 105298</strain>
    </source>
</reference>